<protein>
    <submittedName>
        <fullName evidence="2">Uncharacterized protein</fullName>
    </submittedName>
</protein>
<proteinExistence type="predicted"/>
<keyword evidence="1" id="KW-1133">Transmembrane helix</keyword>
<keyword evidence="1" id="KW-0812">Transmembrane</keyword>
<gene>
    <name evidence="2" type="ORF">THASP1DRAFT_33369</name>
</gene>
<organism evidence="2 3">
    <name type="scientific">Thamnocephalis sphaerospora</name>
    <dbReference type="NCBI Taxonomy" id="78915"/>
    <lineage>
        <taxon>Eukaryota</taxon>
        <taxon>Fungi</taxon>
        <taxon>Fungi incertae sedis</taxon>
        <taxon>Zoopagomycota</taxon>
        <taxon>Zoopagomycotina</taxon>
        <taxon>Zoopagomycetes</taxon>
        <taxon>Zoopagales</taxon>
        <taxon>Sigmoideomycetaceae</taxon>
        <taxon>Thamnocephalis</taxon>
    </lineage>
</organism>
<dbReference type="AlphaFoldDB" id="A0A4P9XHP8"/>
<evidence type="ECO:0000313" key="3">
    <source>
        <dbReference type="Proteomes" id="UP000271241"/>
    </source>
</evidence>
<reference evidence="3" key="1">
    <citation type="journal article" date="2018" name="Nat. Microbiol.">
        <title>Leveraging single-cell genomics to expand the fungal tree of life.</title>
        <authorList>
            <person name="Ahrendt S.R."/>
            <person name="Quandt C.A."/>
            <person name="Ciobanu D."/>
            <person name="Clum A."/>
            <person name="Salamov A."/>
            <person name="Andreopoulos B."/>
            <person name="Cheng J.F."/>
            <person name="Woyke T."/>
            <person name="Pelin A."/>
            <person name="Henrissat B."/>
            <person name="Reynolds N.K."/>
            <person name="Benny G.L."/>
            <person name="Smith M.E."/>
            <person name="James T.Y."/>
            <person name="Grigoriev I.V."/>
        </authorList>
    </citation>
    <scope>NUCLEOTIDE SEQUENCE [LARGE SCALE GENOMIC DNA]</scope>
    <source>
        <strain evidence="3">RSA 1356</strain>
    </source>
</reference>
<evidence type="ECO:0000313" key="2">
    <source>
        <dbReference type="EMBL" id="RKP04821.1"/>
    </source>
</evidence>
<feature type="non-terminal residue" evidence="2">
    <location>
        <position position="65"/>
    </location>
</feature>
<feature type="transmembrane region" description="Helical" evidence="1">
    <location>
        <begin position="35"/>
        <end position="57"/>
    </location>
</feature>
<keyword evidence="1" id="KW-0472">Membrane</keyword>
<dbReference type="EMBL" id="KZ993429">
    <property type="protein sequence ID" value="RKP04821.1"/>
    <property type="molecule type" value="Genomic_DNA"/>
</dbReference>
<dbReference type="Proteomes" id="UP000271241">
    <property type="component" value="Unassembled WGS sequence"/>
</dbReference>
<evidence type="ECO:0000256" key="1">
    <source>
        <dbReference type="SAM" id="Phobius"/>
    </source>
</evidence>
<sequence length="65" mass="6897">MSPTTLAHELGPTEAGEQAGLLNGQLKRYKRARRVIFYTMVGALALLTIASVTPLVFGRSSAAPP</sequence>
<accession>A0A4P9XHP8</accession>
<name>A0A4P9XHP8_9FUNG</name>
<keyword evidence="3" id="KW-1185">Reference proteome</keyword>